<dbReference type="Pfam" id="PF13176">
    <property type="entry name" value="TPR_7"/>
    <property type="match status" value="1"/>
</dbReference>
<dbReference type="Proteomes" id="UP001241110">
    <property type="component" value="Unassembled WGS sequence"/>
</dbReference>
<name>A0AAE3QRN3_9BACT</name>
<dbReference type="Pfam" id="PF13432">
    <property type="entry name" value="TPR_16"/>
    <property type="match status" value="1"/>
</dbReference>
<reference evidence="3" key="1">
    <citation type="submission" date="2023-05" db="EMBL/GenBank/DDBJ databases">
        <authorList>
            <person name="Zhang X."/>
        </authorList>
    </citation>
    <scope>NUCLEOTIDE SEQUENCE</scope>
    <source>
        <strain evidence="3">YF14B1</strain>
    </source>
</reference>
<feature type="compositionally biased region" description="Basic and acidic residues" evidence="2">
    <location>
        <begin position="236"/>
        <end position="249"/>
    </location>
</feature>
<dbReference type="RefSeq" id="WP_313980489.1">
    <property type="nucleotide sequence ID" value="NZ_JASJOS010000006.1"/>
</dbReference>
<dbReference type="PROSITE" id="PS50005">
    <property type="entry name" value="TPR"/>
    <property type="match status" value="1"/>
</dbReference>
<feature type="region of interest" description="Disordered" evidence="2">
    <location>
        <begin position="165"/>
        <end position="249"/>
    </location>
</feature>
<dbReference type="InterPro" id="IPR011990">
    <property type="entry name" value="TPR-like_helical_dom_sf"/>
</dbReference>
<sequence length="249" mass="28324">MIRTLVFFLGIAVAAPWIIYFFTGRPVGVSSEEKLLGQGNAFYQQGEYGEAEVSFRKVLASNPELSEAKFYLGLSLYQQQRYSEALPYVNKSSQLSNKFKPQALHLQGNILLKMSRWAEAASCYRNELLLRPGYQPAEKNLSYVLQKMAEKSPKKDPIRNINQVQKQLDQPKNKSEEENENNSSDDSQNQDASQSESSSKNNIQSSQQQLNASDMESMLKQLDQAEKQIRGRNSRARAEKTVPSDQKDW</sequence>
<dbReference type="InterPro" id="IPR019734">
    <property type="entry name" value="TPR_rpt"/>
</dbReference>
<evidence type="ECO:0000313" key="3">
    <source>
        <dbReference type="EMBL" id="MDJ1481975.1"/>
    </source>
</evidence>
<proteinExistence type="predicted"/>
<dbReference type="SUPFAM" id="SSF48452">
    <property type="entry name" value="TPR-like"/>
    <property type="match status" value="1"/>
</dbReference>
<evidence type="ECO:0000313" key="4">
    <source>
        <dbReference type="Proteomes" id="UP001241110"/>
    </source>
</evidence>
<organism evidence="3 4">
    <name type="scientific">Xanthocytophaga flava</name>
    <dbReference type="NCBI Taxonomy" id="3048013"/>
    <lineage>
        <taxon>Bacteria</taxon>
        <taxon>Pseudomonadati</taxon>
        <taxon>Bacteroidota</taxon>
        <taxon>Cytophagia</taxon>
        <taxon>Cytophagales</taxon>
        <taxon>Rhodocytophagaceae</taxon>
        <taxon>Xanthocytophaga</taxon>
    </lineage>
</organism>
<evidence type="ECO:0000256" key="2">
    <source>
        <dbReference type="SAM" id="MobiDB-lite"/>
    </source>
</evidence>
<dbReference type="EMBL" id="JASJOS010000006">
    <property type="protein sequence ID" value="MDJ1481975.1"/>
    <property type="molecule type" value="Genomic_DNA"/>
</dbReference>
<dbReference type="Gene3D" id="1.25.40.10">
    <property type="entry name" value="Tetratricopeptide repeat domain"/>
    <property type="match status" value="2"/>
</dbReference>
<comment type="caution">
    <text evidence="3">The sequence shown here is derived from an EMBL/GenBank/DDBJ whole genome shotgun (WGS) entry which is preliminary data.</text>
</comment>
<feature type="repeat" description="TPR" evidence="1">
    <location>
        <begin position="32"/>
        <end position="65"/>
    </location>
</feature>
<dbReference type="AlphaFoldDB" id="A0AAE3QRN3"/>
<protein>
    <submittedName>
        <fullName evidence="3">Tetratricopeptide repeat protein</fullName>
    </submittedName>
</protein>
<gene>
    <name evidence="3" type="ORF">QNI16_15850</name>
</gene>
<keyword evidence="1" id="KW-0802">TPR repeat</keyword>
<feature type="compositionally biased region" description="Low complexity" evidence="2">
    <location>
        <begin position="181"/>
        <end position="209"/>
    </location>
</feature>
<dbReference type="SMART" id="SM00028">
    <property type="entry name" value="TPR"/>
    <property type="match status" value="3"/>
</dbReference>
<evidence type="ECO:0000256" key="1">
    <source>
        <dbReference type="PROSITE-ProRule" id="PRU00339"/>
    </source>
</evidence>
<accession>A0AAE3QRN3</accession>